<comment type="caution">
    <text evidence="1">The sequence shown here is derived from an EMBL/GenBank/DDBJ whole genome shotgun (WGS) entry which is preliminary data.</text>
</comment>
<dbReference type="Pfam" id="PF18759">
    <property type="entry name" value="Plavaka"/>
    <property type="match status" value="1"/>
</dbReference>
<reference evidence="1" key="1">
    <citation type="submission" date="2022-08" db="EMBL/GenBank/DDBJ databases">
        <authorList>
            <consortium name="DOE Joint Genome Institute"/>
            <person name="Min B."/>
            <person name="Riley R."/>
            <person name="Sierra-Patev S."/>
            <person name="Naranjo-Ortiz M."/>
            <person name="Looney B."/>
            <person name="Konkel Z."/>
            <person name="Slot J.C."/>
            <person name="Sakamoto Y."/>
            <person name="Steenwyk J.L."/>
            <person name="Rokas A."/>
            <person name="Carro J."/>
            <person name="Camarero S."/>
            <person name="Ferreira P."/>
            <person name="Molpeceres G."/>
            <person name="Ruiz-Duenas F.J."/>
            <person name="Serrano A."/>
            <person name="Henrissat B."/>
            <person name="Drula E."/>
            <person name="Hughes K.W."/>
            <person name="Mata J.L."/>
            <person name="Ishikawa N.K."/>
            <person name="Vargas-Isla R."/>
            <person name="Ushijima S."/>
            <person name="Smith C.A."/>
            <person name="Ahrendt S."/>
            <person name="Andreopoulos W."/>
            <person name="He G."/>
            <person name="Labutti K."/>
            <person name="Lipzen A."/>
            <person name="Ng V."/>
            <person name="Sandor L."/>
            <person name="Barry K."/>
            <person name="Martinez A.T."/>
            <person name="Xiao Y."/>
            <person name="Gibbons J.G."/>
            <person name="Terashima K."/>
            <person name="Hibbett D.S."/>
            <person name="Grigoriev I.V."/>
        </authorList>
    </citation>
    <scope>NUCLEOTIDE SEQUENCE</scope>
    <source>
        <strain evidence="1">TFB10291</strain>
    </source>
</reference>
<gene>
    <name evidence="1" type="ORF">GGU10DRAFT_254029</name>
</gene>
<accession>A0AA38K7A9</accession>
<evidence type="ECO:0000313" key="1">
    <source>
        <dbReference type="EMBL" id="KAJ3779514.1"/>
    </source>
</evidence>
<feature type="non-terminal residue" evidence="1">
    <location>
        <position position="189"/>
    </location>
</feature>
<dbReference type="EMBL" id="MU794734">
    <property type="protein sequence ID" value="KAJ3779514.1"/>
    <property type="molecule type" value="Genomic_DNA"/>
</dbReference>
<feature type="non-terminal residue" evidence="1">
    <location>
        <position position="1"/>
    </location>
</feature>
<name>A0AA38K7A9_9AGAR</name>
<dbReference type="AlphaFoldDB" id="A0AA38K7A9"/>
<protein>
    <submittedName>
        <fullName evidence="1">Uncharacterized protein</fullName>
    </submittedName>
</protein>
<keyword evidence="2" id="KW-1185">Reference proteome</keyword>
<organism evidence="1 2">
    <name type="scientific">Lentinula aff. detonsa</name>
    <dbReference type="NCBI Taxonomy" id="2804958"/>
    <lineage>
        <taxon>Eukaryota</taxon>
        <taxon>Fungi</taxon>
        <taxon>Dikarya</taxon>
        <taxon>Basidiomycota</taxon>
        <taxon>Agaricomycotina</taxon>
        <taxon>Agaricomycetes</taxon>
        <taxon>Agaricomycetidae</taxon>
        <taxon>Agaricales</taxon>
        <taxon>Marasmiineae</taxon>
        <taxon>Omphalotaceae</taxon>
        <taxon>Lentinula</taxon>
    </lineage>
</organism>
<proteinExistence type="predicted"/>
<dbReference type="Proteomes" id="UP001163798">
    <property type="component" value="Unassembled WGS sequence"/>
</dbReference>
<dbReference type="InterPro" id="IPR041078">
    <property type="entry name" value="Plavaka"/>
</dbReference>
<sequence length="189" mass="22002">KWSTTRQREGLLTHCRRELMHAVWKFLLDDEFLHAYKYGVVIQCHDGVERRFFPRIFTYSADYPEKVLIATIRDKGKCPCPRCLVEKSALDRMGLFQDLRIRRTKFRQLLTGAVTRARTFIYHSGLPINGTAVDGLLKDTSSIPTINAFDNRLGDNFSVSKMLAVDLLHEIELGVWRTLWTHLIRMLYA</sequence>
<evidence type="ECO:0000313" key="2">
    <source>
        <dbReference type="Proteomes" id="UP001163798"/>
    </source>
</evidence>